<dbReference type="EMBL" id="JAIZAY010000018">
    <property type="protein sequence ID" value="KAJ8024690.1"/>
    <property type="molecule type" value="Genomic_DNA"/>
</dbReference>
<evidence type="ECO:0000256" key="7">
    <source>
        <dbReference type="ARBA" id="ARBA00023034"/>
    </source>
</evidence>
<dbReference type="InterPro" id="IPR008428">
    <property type="entry name" value="Chond_GalNAc"/>
</dbReference>
<feature type="transmembrane region" description="Helical" evidence="9">
    <location>
        <begin position="21"/>
        <end position="43"/>
    </location>
</feature>
<evidence type="ECO:0000256" key="9">
    <source>
        <dbReference type="RuleBase" id="RU364016"/>
    </source>
</evidence>
<comment type="caution">
    <text evidence="10">The sequence shown here is derived from an EMBL/GenBank/DDBJ whole genome shotgun (WGS) entry which is preliminary data.</text>
</comment>
<evidence type="ECO:0000256" key="1">
    <source>
        <dbReference type="ARBA" id="ARBA00004447"/>
    </source>
</evidence>
<dbReference type="GO" id="GO:0047238">
    <property type="term" value="F:glucuronosyl-N-acetylgalactosaminyl-proteoglycan 4-beta-N-acetylgalactosaminyltransferase activity"/>
    <property type="evidence" value="ECO:0007669"/>
    <property type="project" value="TreeGrafter"/>
</dbReference>
<protein>
    <recommendedName>
        <fullName evidence="9">Hexosyltransferase</fullName>
        <ecNumber evidence="9">2.4.1.-</ecNumber>
    </recommendedName>
</protein>
<keyword evidence="6 9" id="KW-1133">Transmembrane helix</keyword>
<proteinExistence type="inferred from homology"/>
<keyword evidence="11" id="KW-1185">Reference proteome</keyword>
<keyword evidence="8 9" id="KW-0472">Membrane</keyword>
<dbReference type="PANTHER" id="PTHR12369:SF13">
    <property type="entry name" value="HEXOSYLTRANSFERASE"/>
    <property type="match status" value="1"/>
</dbReference>
<dbReference type="PANTHER" id="PTHR12369">
    <property type="entry name" value="CHONDROITIN SYNTHASE"/>
    <property type="match status" value="1"/>
</dbReference>
<evidence type="ECO:0000256" key="4">
    <source>
        <dbReference type="ARBA" id="ARBA00022692"/>
    </source>
</evidence>
<gene>
    <name evidence="10" type="ORF">HOLleu_34666</name>
</gene>
<comment type="subcellular location">
    <subcellularLocation>
        <location evidence="1 9">Golgi apparatus</location>
        <location evidence="1 9">Golgi stack membrane</location>
        <topology evidence="1 9">Single-pass type II membrane protein</topology>
    </subcellularLocation>
</comment>
<evidence type="ECO:0000313" key="10">
    <source>
        <dbReference type="EMBL" id="KAJ8024690.1"/>
    </source>
</evidence>
<reference evidence="10" key="1">
    <citation type="submission" date="2021-10" db="EMBL/GenBank/DDBJ databases">
        <title>Tropical sea cucumber genome reveals ecological adaptation and Cuvierian tubules defense mechanism.</title>
        <authorList>
            <person name="Chen T."/>
        </authorList>
    </citation>
    <scope>NUCLEOTIDE SEQUENCE</scope>
    <source>
        <strain evidence="10">Nanhai2018</strain>
        <tissue evidence="10">Muscle</tissue>
    </source>
</reference>
<dbReference type="Gene3D" id="3.90.550.50">
    <property type="match status" value="1"/>
</dbReference>
<dbReference type="Proteomes" id="UP001152320">
    <property type="component" value="Chromosome 18"/>
</dbReference>
<evidence type="ECO:0000256" key="6">
    <source>
        <dbReference type="ARBA" id="ARBA00022989"/>
    </source>
</evidence>
<dbReference type="EC" id="2.4.1.-" evidence="9"/>
<sequence>MFRQRNITTKMFRLFFVRFKPVVPIIVGLCVGFCLSLICYPVMDTKGPDVGCPGLDNILLAGRQKSKKMVVSSSIYGTDEDGNPLNEEDFEPVLRTGNDPQIPNKVDKHLLVRTRYVSAELQIREKLFVGVVVKGDVYPESTTIGINKTLGHHVSKLVFFAREKQEPVPESMEIVSLGGDQAIMSVFRVWDYIYGHFGHDYDWYLLIPDTVYLYGGALMEFVGHMSLGHDVYMGMPVLEEDMEVTYCKKEAGYLLSSNLLLRVGNHWNACMERAWSSLPDLEVARCIKQYTGAHCSNSFEGSVYRAYNFQDKVLTSRDFEDKRLQEALAVYHVIDQRSMYKLHKFSAEMALNRTYKELKKLQTSIKESSKYGPPESQKVTWPTGYPPPFNTTTRFEVFDWEYFTMTHIFGTSDIEPKISLGGADKVDIDEVVTTAMGRLNEKYDNAFTLGRLVNGYRRFDPTRGMEYTLDLELKMTGQKLKKSIQKRVHLLRPLNKVEIIPMPYVTEQTQVTLILPVQVNSQDQLKVFLEVYTKVCIEAKDKSSLMIIFIYSPSQAQAMASEDVFGKVKGYVSYLEKKHPGAQISWLSVKTTVPSLVALMDVISTKFSSNVLFLLSNVFTEISIEFLNRVRMNTIDGWQVFFPIPFAQYDPNIIYNDTPDPGHITIIKGSGIFDKSLYEHASFYRSDYVKARKLWDEKHPGVGTDHIQSDLDLFEMFLNAKVHVLRAVDPALKQRFKERFCRPTLTEERYHQCLASRAEGLASRSQLAKLIWNSEKELEAREHSNSKKV</sequence>
<dbReference type="GO" id="GO:0032580">
    <property type="term" value="C:Golgi cisterna membrane"/>
    <property type="evidence" value="ECO:0007669"/>
    <property type="project" value="UniProtKB-SubCell"/>
</dbReference>
<dbReference type="InterPro" id="IPR051227">
    <property type="entry name" value="CS_glycosyltransferase"/>
</dbReference>
<comment type="similarity">
    <text evidence="2 9">Belongs to the chondroitin N-acetylgalactosaminyltransferase family.</text>
</comment>
<keyword evidence="4 9" id="KW-0812">Transmembrane</keyword>
<accession>A0A9Q0YNR7</accession>
<evidence type="ECO:0000313" key="11">
    <source>
        <dbReference type="Proteomes" id="UP001152320"/>
    </source>
</evidence>
<keyword evidence="7 9" id="KW-0333">Golgi apparatus</keyword>
<keyword evidence="5 9" id="KW-0735">Signal-anchor</keyword>
<keyword evidence="3 9" id="KW-0808">Transferase</keyword>
<dbReference type="AlphaFoldDB" id="A0A9Q0YNR7"/>
<dbReference type="OrthoDB" id="9985088at2759"/>
<evidence type="ECO:0000256" key="8">
    <source>
        <dbReference type="ARBA" id="ARBA00023136"/>
    </source>
</evidence>
<evidence type="ECO:0000256" key="3">
    <source>
        <dbReference type="ARBA" id="ARBA00022679"/>
    </source>
</evidence>
<name>A0A9Q0YNR7_HOLLE</name>
<evidence type="ECO:0000256" key="5">
    <source>
        <dbReference type="ARBA" id="ARBA00022968"/>
    </source>
</evidence>
<evidence type="ECO:0000256" key="2">
    <source>
        <dbReference type="ARBA" id="ARBA00009239"/>
    </source>
</evidence>
<organism evidence="10 11">
    <name type="scientific">Holothuria leucospilota</name>
    <name type="common">Black long sea cucumber</name>
    <name type="synonym">Mertensiothuria leucospilota</name>
    <dbReference type="NCBI Taxonomy" id="206669"/>
    <lineage>
        <taxon>Eukaryota</taxon>
        <taxon>Metazoa</taxon>
        <taxon>Echinodermata</taxon>
        <taxon>Eleutherozoa</taxon>
        <taxon>Echinozoa</taxon>
        <taxon>Holothuroidea</taxon>
        <taxon>Aspidochirotacea</taxon>
        <taxon>Aspidochirotida</taxon>
        <taxon>Holothuriidae</taxon>
        <taxon>Holothuria</taxon>
    </lineage>
</organism>
<dbReference type="Pfam" id="PF05679">
    <property type="entry name" value="CHGN"/>
    <property type="match status" value="1"/>
</dbReference>